<accession>A0A6M7WLZ9</accession>
<dbReference type="AlphaFoldDB" id="A0A6M7WLZ9"/>
<sequence length="297" mass="31909">MLTIIAPDRAALAQDTASGFCDLTDKSRALVRKVERQQGAEPWLSVERGSDIQAVAAGCFLQSGDIVRPGAGMSAEIQMPDNSSQPVAFPAVIKIPEVPAPSEFGRLLAFFGEFIGQDWQSARDDAAAVIGDTRSGDPSTYLVMPGGHDIGHQSVDGSHPLYLRWAGSAPPYAVSILRLPDDTDTPEISVTTSELHTELDLSQLPAGEYSLNVKGRNRLELTLPFAVVKHADVPAFKSGAADLAASPEYRIEQAIFLLRRPDTSWRVEAISQLLALSTEGNFFAKALVGVENTVKKP</sequence>
<dbReference type="EMBL" id="CP033367">
    <property type="protein sequence ID" value="QKD00808.1"/>
    <property type="molecule type" value="Genomic_DNA"/>
</dbReference>
<name>A0A6M7WLZ9_RHILI</name>
<organism evidence="1 2">
    <name type="scientific">Mesorhizobium loti R88b</name>
    <dbReference type="NCBI Taxonomy" id="935548"/>
    <lineage>
        <taxon>Bacteria</taxon>
        <taxon>Pseudomonadati</taxon>
        <taxon>Pseudomonadota</taxon>
        <taxon>Alphaproteobacteria</taxon>
        <taxon>Hyphomicrobiales</taxon>
        <taxon>Phyllobacteriaceae</taxon>
        <taxon>Mesorhizobium</taxon>
    </lineage>
</organism>
<protein>
    <submittedName>
        <fullName evidence="1">Uncharacterized protein</fullName>
    </submittedName>
</protein>
<evidence type="ECO:0000313" key="2">
    <source>
        <dbReference type="Proteomes" id="UP000503017"/>
    </source>
</evidence>
<evidence type="ECO:0000313" key="1">
    <source>
        <dbReference type="EMBL" id="QKD00808.1"/>
    </source>
</evidence>
<dbReference type="Proteomes" id="UP000503017">
    <property type="component" value="Chromosome"/>
</dbReference>
<dbReference type="RefSeq" id="WP_027032186.1">
    <property type="nucleotide sequence ID" value="NZ_KI912159.1"/>
</dbReference>
<proteinExistence type="predicted"/>
<reference evidence="1 2" key="1">
    <citation type="submission" date="2018-10" db="EMBL/GenBank/DDBJ databases">
        <authorList>
            <person name="Perry B.J."/>
            <person name="Sullivan J.T."/>
            <person name="Murphy R.J.T."/>
            <person name="Ramsay J.P."/>
            <person name="Ronson C.W."/>
        </authorList>
    </citation>
    <scope>NUCLEOTIDE SEQUENCE [LARGE SCALE GENOMIC DNA]</scope>
    <source>
        <strain evidence="1 2">R88b</strain>
    </source>
</reference>
<gene>
    <name evidence="1" type="ORF">EB235_04330</name>
</gene>